<comment type="subcellular location">
    <subcellularLocation>
        <location evidence="1">Cell membrane</location>
        <topology evidence="1">Multi-pass membrane protein</topology>
    </subcellularLocation>
</comment>
<evidence type="ECO:0000256" key="3">
    <source>
        <dbReference type="ARBA" id="ARBA00022475"/>
    </source>
</evidence>
<dbReference type="eggNOG" id="COG0701">
    <property type="taxonomic scope" value="Bacteria"/>
</dbReference>
<dbReference type="PANTHER" id="PTHR43299">
    <property type="entry name" value="UPF0718 PROTEIN YRAQ"/>
    <property type="match status" value="1"/>
</dbReference>
<evidence type="ECO:0000256" key="7">
    <source>
        <dbReference type="SAM" id="Phobius"/>
    </source>
</evidence>
<dbReference type="PANTHER" id="PTHR43299:SF1">
    <property type="entry name" value="UPF0718 PROTEIN YRAQ"/>
    <property type="match status" value="1"/>
</dbReference>
<keyword evidence="4 7" id="KW-0812">Transmembrane</keyword>
<evidence type="ECO:0000256" key="2">
    <source>
        <dbReference type="ARBA" id="ARBA00006386"/>
    </source>
</evidence>
<evidence type="ECO:0000256" key="5">
    <source>
        <dbReference type="ARBA" id="ARBA00022989"/>
    </source>
</evidence>
<feature type="transmembrane region" description="Helical" evidence="7">
    <location>
        <begin position="98"/>
        <end position="122"/>
    </location>
</feature>
<proteinExistence type="inferred from homology"/>
<feature type="transmembrane region" description="Helical" evidence="7">
    <location>
        <begin position="216"/>
        <end position="240"/>
    </location>
</feature>
<evidence type="ECO:0000313" key="9">
    <source>
        <dbReference type="Proteomes" id="UP000008922"/>
    </source>
</evidence>
<keyword evidence="5 7" id="KW-1133">Transmembrane helix</keyword>
<feature type="transmembrane region" description="Helical" evidence="7">
    <location>
        <begin position="322"/>
        <end position="340"/>
    </location>
</feature>
<dbReference type="KEGG" id="atm:ANT_21140"/>
<dbReference type="InParanoid" id="E8MXQ9"/>
<feature type="transmembrane region" description="Helical" evidence="7">
    <location>
        <begin position="20"/>
        <end position="40"/>
    </location>
</feature>
<feature type="transmembrane region" description="Helical" evidence="7">
    <location>
        <begin position="391"/>
        <end position="409"/>
    </location>
</feature>
<dbReference type="HOGENOM" id="CLU_058185_0_0_0"/>
<keyword evidence="9" id="KW-1185">Reference proteome</keyword>
<sequence length="444" mass="48488">MGSILSYLSTLLWSGWTSLLDYLAAHVLLCLVPAFFIAGFMSSMIPKEAITRFLGPRASKWVSYPISAIGGFILAVCSCTILPLFAGIWKRGAGLGPAITFLFVGPAINILALSYTGAAIGFDIAASRLILSIGFGILIGVIMAWVFRKEERARAVEMQENGVFDQTARVKPSIWVMFALLVGILIVGTLQINVLTRVYARIELPFEWSNLLGQGLASLSLTFQGGVLILLLMVIGVTSWKGFENIFEGFNRWTYAALLLIGLTILIAAPKEEVDSLIIGINGRLIGEILLLAGVIFVARRYFTKDELTGWIWETWKFVKQIFPLLIVGVFVAGMAKVIIPETWVRTIAGQNTLLANTVGVLFGVFMYFPTLVEVPVAKMFLDLGMARGPLLAYLLADPELSLQSILVLNEVMGKKKTAVYVSLVAVLSTLAGYLFGVFIAHFS</sequence>
<dbReference type="AlphaFoldDB" id="E8MXQ9"/>
<dbReference type="GO" id="GO:0005886">
    <property type="term" value="C:plasma membrane"/>
    <property type="evidence" value="ECO:0007669"/>
    <property type="project" value="UniProtKB-SubCell"/>
</dbReference>
<dbReference type="STRING" id="926569.ANT_21140"/>
<evidence type="ECO:0000256" key="1">
    <source>
        <dbReference type="ARBA" id="ARBA00004651"/>
    </source>
</evidence>
<organism evidence="8 9">
    <name type="scientific">Anaerolinea thermophila (strain DSM 14523 / JCM 11388 / NBRC 100420 / UNI-1)</name>
    <dbReference type="NCBI Taxonomy" id="926569"/>
    <lineage>
        <taxon>Bacteria</taxon>
        <taxon>Bacillati</taxon>
        <taxon>Chloroflexota</taxon>
        <taxon>Anaerolineae</taxon>
        <taxon>Anaerolineales</taxon>
        <taxon>Anaerolineaceae</taxon>
        <taxon>Anaerolinea</taxon>
    </lineage>
</organism>
<evidence type="ECO:0000256" key="4">
    <source>
        <dbReference type="ARBA" id="ARBA00022692"/>
    </source>
</evidence>
<feature type="transmembrane region" description="Helical" evidence="7">
    <location>
        <begin position="421"/>
        <end position="443"/>
    </location>
</feature>
<dbReference type="InterPro" id="IPR005524">
    <property type="entry name" value="DUF318"/>
</dbReference>
<accession>E8MXQ9</accession>
<keyword evidence="6 7" id="KW-0472">Membrane</keyword>
<feature type="transmembrane region" description="Helical" evidence="7">
    <location>
        <begin position="61"/>
        <end position="86"/>
    </location>
</feature>
<feature type="transmembrane region" description="Helical" evidence="7">
    <location>
        <begin position="129"/>
        <end position="147"/>
    </location>
</feature>
<evidence type="ECO:0000256" key="6">
    <source>
        <dbReference type="ARBA" id="ARBA00023136"/>
    </source>
</evidence>
<dbReference type="Proteomes" id="UP000008922">
    <property type="component" value="Chromosome"/>
</dbReference>
<dbReference type="Pfam" id="PF03773">
    <property type="entry name" value="ArsP_1"/>
    <property type="match status" value="1"/>
</dbReference>
<name>E8MXQ9_ANATU</name>
<dbReference type="OrthoDB" id="9777774at2"/>
<dbReference type="RefSeq" id="WP_013560510.1">
    <property type="nucleotide sequence ID" value="NC_014960.1"/>
</dbReference>
<feature type="transmembrane region" description="Helical" evidence="7">
    <location>
        <begin position="281"/>
        <end position="302"/>
    </location>
</feature>
<evidence type="ECO:0000313" key="8">
    <source>
        <dbReference type="EMBL" id="BAJ64140.1"/>
    </source>
</evidence>
<feature type="transmembrane region" description="Helical" evidence="7">
    <location>
        <begin position="174"/>
        <end position="195"/>
    </location>
</feature>
<gene>
    <name evidence="8" type="ordered locus">ANT_21140</name>
</gene>
<feature type="transmembrane region" description="Helical" evidence="7">
    <location>
        <begin position="252"/>
        <end position="269"/>
    </location>
</feature>
<comment type="similarity">
    <text evidence="2">Belongs to the UPF0718 family.</text>
</comment>
<protein>
    <submittedName>
        <fullName evidence="8">Hypothetical membrane protein</fullName>
    </submittedName>
</protein>
<feature type="transmembrane region" description="Helical" evidence="7">
    <location>
        <begin position="352"/>
        <end position="371"/>
    </location>
</feature>
<reference evidence="8 9" key="1">
    <citation type="submission" date="2010-12" db="EMBL/GenBank/DDBJ databases">
        <title>Whole genome sequence of Anaerolinea thermophila UNI-1.</title>
        <authorList>
            <person name="Narita-Yamada S."/>
            <person name="Kishi E."/>
            <person name="Watanabe Y."/>
            <person name="Takasaki K."/>
            <person name="Ankai A."/>
            <person name="Oguchi A."/>
            <person name="Fukui S."/>
            <person name="Takahashi M."/>
            <person name="Yashiro I."/>
            <person name="Hosoyama A."/>
            <person name="Sekiguchi Y."/>
            <person name="Hanada S."/>
            <person name="Fujita N."/>
        </authorList>
    </citation>
    <scope>NUCLEOTIDE SEQUENCE [LARGE SCALE GENOMIC DNA]</scope>
    <source>
        <strain evidence="9">DSM 14523 / JCM 11388 / NBRC 100420 / UNI-1</strain>
    </source>
</reference>
<keyword evidence="3" id="KW-1003">Cell membrane</keyword>
<dbReference type="EMBL" id="AP012029">
    <property type="protein sequence ID" value="BAJ64140.1"/>
    <property type="molecule type" value="Genomic_DNA"/>
</dbReference>